<organism evidence="1 2">
    <name type="scientific">Paramuricea clavata</name>
    <name type="common">Red gorgonian</name>
    <name type="synonym">Violescent sea-whip</name>
    <dbReference type="NCBI Taxonomy" id="317549"/>
    <lineage>
        <taxon>Eukaryota</taxon>
        <taxon>Metazoa</taxon>
        <taxon>Cnidaria</taxon>
        <taxon>Anthozoa</taxon>
        <taxon>Octocorallia</taxon>
        <taxon>Malacalcyonacea</taxon>
        <taxon>Plexauridae</taxon>
        <taxon>Paramuricea</taxon>
    </lineage>
</organism>
<protein>
    <submittedName>
        <fullName evidence="1">Uncharacterized protein</fullName>
    </submittedName>
</protein>
<evidence type="ECO:0000313" key="2">
    <source>
        <dbReference type="Proteomes" id="UP001152795"/>
    </source>
</evidence>
<sequence>EADHETSKDSQWHGLHVHRSGYKIWPHHHQTFFVTKLFFNRIVFLWNNLSPIIPMLTLYTVDQLNEFYNVLAKKKYICITSYTTLSNLIQKHMLT</sequence>
<proteinExistence type="predicted"/>
<keyword evidence="2" id="KW-1185">Reference proteome</keyword>
<feature type="non-terminal residue" evidence="1">
    <location>
        <position position="95"/>
    </location>
</feature>
<reference evidence="1" key="1">
    <citation type="submission" date="2020-04" db="EMBL/GenBank/DDBJ databases">
        <authorList>
            <person name="Alioto T."/>
            <person name="Alioto T."/>
            <person name="Gomez Garrido J."/>
        </authorList>
    </citation>
    <scope>NUCLEOTIDE SEQUENCE</scope>
    <source>
        <strain evidence="1">A484AB</strain>
    </source>
</reference>
<feature type="non-terminal residue" evidence="1">
    <location>
        <position position="1"/>
    </location>
</feature>
<evidence type="ECO:0000313" key="1">
    <source>
        <dbReference type="EMBL" id="CAB4006326.1"/>
    </source>
</evidence>
<gene>
    <name evidence="1" type="ORF">PACLA_8A045662</name>
</gene>
<dbReference type="Proteomes" id="UP001152795">
    <property type="component" value="Unassembled WGS sequence"/>
</dbReference>
<comment type="caution">
    <text evidence="1">The sequence shown here is derived from an EMBL/GenBank/DDBJ whole genome shotgun (WGS) entry which is preliminary data.</text>
</comment>
<dbReference type="AlphaFoldDB" id="A0A7D9IID6"/>
<dbReference type="EMBL" id="CACRXK020005477">
    <property type="protein sequence ID" value="CAB4006326.1"/>
    <property type="molecule type" value="Genomic_DNA"/>
</dbReference>
<name>A0A7D9IID6_PARCT</name>
<accession>A0A7D9IID6</accession>